<dbReference type="GO" id="GO:0042597">
    <property type="term" value="C:periplasmic space"/>
    <property type="evidence" value="ECO:0007669"/>
    <property type="project" value="InterPro"/>
</dbReference>
<evidence type="ECO:0000256" key="1">
    <source>
        <dbReference type="ARBA" id="ARBA00022729"/>
    </source>
</evidence>
<keyword evidence="1" id="KW-0732">Signal</keyword>
<evidence type="ECO:0000259" key="3">
    <source>
        <dbReference type="Pfam" id="PF05426"/>
    </source>
</evidence>
<name>A0A1M4THQ4_9BACT</name>
<feature type="domain" description="Alginate lyase" evidence="3">
    <location>
        <begin position="54"/>
        <end position="330"/>
    </location>
</feature>
<dbReference type="GO" id="GO:0016829">
    <property type="term" value="F:lyase activity"/>
    <property type="evidence" value="ECO:0007669"/>
    <property type="project" value="UniProtKB-KW"/>
</dbReference>
<dbReference type="RefSeq" id="WP_083570515.1">
    <property type="nucleotide sequence ID" value="NZ_FQUM01000001.1"/>
</dbReference>
<proteinExistence type="predicted"/>
<organism evidence="4 5">
    <name type="scientific">Mariniphaga anaerophila</name>
    <dbReference type="NCBI Taxonomy" id="1484053"/>
    <lineage>
        <taxon>Bacteria</taxon>
        <taxon>Pseudomonadati</taxon>
        <taxon>Bacteroidota</taxon>
        <taxon>Bacteroidia</taxon>
        <taxon>Marinilabiliales</taxon>
        <taxon>Prolixibacteraceae</taxon>
        <taxon>Mariniphaga</taxon>
    </lineage>
</organism>
<dbReference type="Pfam" id="PF05426">
    <property type="entry name" value="Alginate_lyase"/>
    <property type="match status" value="1"/>
</dbReference>
<dbReference type="STRING" id="1484053.SAMN05444274_101364"/>
<gene>
    <name evidence="4" type="ORF">SAMN05444274_101364</name>
</gene>
<reference evidence="4 5" key="1">
    <citation type="submission" date="2016-11" db="EMBL/GenBank/DDBJ databases">
        <authorList>
            <person name="Jaros S."/>
            <person name="Januszkiewicz K."/>
            <person name="Wedrychowicz H."/>
        </authorList>
    </citation>
    <scope>NUCLEOTIDE SEQUENCE [LARGE SCALE GENOMIC DNA]</scope>
    <source>
        <strain evidence="4 5">DSM 26910</strain>
    </source>
</reference>
<keyword evidence="5" id="KW-1185">Reference proteome</keyword>
<protein>
    <submittedName>
        <fullName evidence="4">Alginate lyase</fullName>
    </submittedName>
</protein>
<dbReference type="EMBL" id="FQUM01000001">
    <property type="protein sequence ID" value="SHE44039.1"/>
    <property type="molecule type" value="Genomic_DNA"/>
</dbReference>
<dbReference type="InterPro" id="IPR008929">
    <property type="entry name" value="Chondroitin_lyas"/>
</dbReference>
<dbReference type="AlphaFoldDB" id="A0A1M4THQ4"/>
<dbReference type="Gene3D" id="1.50.10.100">
    <property type="entry name" value="Chondroitin AC/alginate lyase"/>
    <property type="match status" value="1"/>
</dbReference>
<evidence type="ECO:0000256" key="2">
    <source>
        <dbReference type="ARBA" id="ARBA00023239"/>
    </source>
</evidence>
<keyword evidence="2 4" id="KW-0456">Lyase</keyword>
<evidence type="ECO:0000313" key="5">
    <source>
        <dbReference type="Proteomes" id="UP000184164"/>
    </source>
</evidence>
<accession>A0A1M4THQ4</accession>
<dbReference type="PROSITE" id="PS51257">
    <property type="entry name" value="PROKAR_LIPOPROTEIN"/>
    <property type="match status" value="1"/>
</dbReference>
<sequence>MKLKMSGCVFSFILILLFAGCSQKKGQVPYISLSEQQLIVEKATAYLDSLPVPVTAETCERSEGGPHDFYSEGDYWWPDPENPDGPYIRRDGQTNPGNFVAHRLAMIRLSSIVGMQTSAWLLSGEQKFAEHASSHLEAWFVNPKTRMNPSLNYAQAIKGRVTGRGIGIIDAIHLIEVARSVEILEQNGALPQSTISSVKEWFSAFVSWLTTHPYGIDEMNTKNNHATCWVMQVGAFARLTGNDEVLDLCRNRFKTILLPNQMGEDGSFPLELARTKPYGYSLFNLDAFFTAAEILSDETNNLYDFSTADGRNLELGADFLFPYVKDKSKWPFAEDVMYWEDWPVRQPFLLFAGRAYNRPEFIDLWKTLDGYPETQEVIRNLPIRHPLLWVMDTPVNQ</sequence>
<dbReference type="InterPro" id="IPR008397">
    <property type="entry name" value="Alginate_lyase_dom"/>
</dbReference>
<evidence type="ECO:0000313" key="4">
    <source>
        <dbReference type="EMBL" id="SHE44039.1"/>
    </source>
</evidence>
<dbReference type="Proteomes" id="UP000184164">
    <property type="component" value="Unassembled WGS sequence"/>
</dbReference>
<dbReference type="SUPFAM" id="SSF48230">
    <property type="entry name" value="Chondroitin AC/alginate lyase"/>
    <property type="match status" value="1"/>
</dbReference>